<gene>
    <name evidence="2" type="ORF">JL107_16220</name>
</gene>
<evidence type="ECO:0000313" key="3">
    <source>
        <dbReference type="Proteomes" id="UP000663801"/>
    </source>
</evidence>
<sequence>MTAPVPATRSGRCDCCTTAYASGDLILWDSGVRGWVLVPHESAASRNRRQSTTPLRRMSSPAS</sequence>
<proteinExistence type="predicted"/>
<reference evidence="2" key="1">
    <citation type="submission" date="2021-01" db="EMBL/GenBank/DDBJ databases">
        <title>KCTC 19127 draft genome.</title>
        <authorList>
            <person name="An D."/>
        </authorList>
    </citation>
    <scope>NUCLEOTIDE SEQUENCE</scope>
    <source>
        <strain evidence="2">KCTC 19127</strain>
    </source>
</reference>
<protein>
    <submittedName>
        <fullName evidence="2">Uncharacterized protein</fullName>
    </submittedName>
</protein>
<evidence type="ECO:0000256" key="1">
    <source>
        <dbReference type="SAM" id="MobiDB-lite"/>
    </source>
</evidence>
<name>A0A938YHX1_9ACTN</name>
<dbReference type="EMBL" id="JAERWL010000014">
    <property type="protein sequence ID" value="MBM9477995.1"/>
    <property type="molecule type" value="Genomic_DNA"/>
</dbReference>
<keyword evidence="3" id="KW-1185">Reference proteome</keyword>
<accession>A0A938YHX1</accession>
<dbReference type="Proteomes" id="UP000663801">
    <property type="component" value="Unassembled WGS sequence"/>
</dbReference>
<organism evidence="2 3">
    <name type="scientific">Nakamurella flavida</name>
    <dbReference type="NCBI Taxonomy" id="363630"/>
    <lineage>
        <taxon>Bacteria</taxon>
        <taxon>Bacillati</taxon>
        <taxon>Actinomycetota</taxon>
        <taxon>Actinomycetes</taxon>
        <taxon>Nakamurellales</taxon>
        <taxon>Nakamurellaceae</taxon>
        <taxon>Nakamurella</taxon>
    </lineage>
</organism>
<feature type="region of interest" description="Disordered" evidence="1">
    <location>
        <begin position="40"/>
        <end position="63"/>
    </location>
</feature>
<dbReference type="AlphaFoldDB" id="A0A938YHX1"/>
<dbReference type="RefSeq" id="WP_205258113.1">
    <property type="nucleotide sequence ID" value="NZ_BAAAPV010000002.1"/>
</dbReference>
<evidence type="ECO:0000313" key="2">
    <source>
        <dbReference type="EMBL" id="MBM9477995.1"/>
    </source>
</evidence>
<feature type="compositionally biased region" description="Polar residues" evidence="1">
    <location>
        <begin position="50"/>
        <end position="63"/>
    </location>
</feature>
<comment type="caution">
    <text evidence="2">The sequence shown here is derived from an EMBL/GenBank/DDBJ whole genome shotgun (WGS) entry which is preliminary data.</text>
</comment>